<organism evidence="2 3">
    <name type="scientific">Laetiporus sulphureus 93-53</name>
    <dbReference type="NCBI Taxonomy" id="1314785"/>
    <lineage>
        <taxon>Eukaryota</taxon>
        <taxon>Fungi</taxon>
        <taxon>Dikarya</taxon>
        <taxon>Basidiomycota</taxon>
        <taxon>Agaricomycotina</taxon>
        <taxon>Agaricomycetes</taxon>
        <taxon>Polyporales</taxon>
        <taxon>Laetiporus</taxon>
    </lineage>
</organism>
<keyword evidence="3" id="KW-1185">Reference proteome</keyword>
<reference evidence="2 3" key="1">
    <citation type="journal article" date="2016" name="Mol. Biol. Evol.">
        <title>Comparative Genomics of Early-Diverging Mushroom-Forming Fungi Provides Insights into the Origins of Lignocellulose Decay Capabilities.</title>
        <authorList>
            <person name="Nagy L.G."/>
            <person name="Riley R."/>
            <person name="Tritt A."/>
            <person name="Adam C."/>
            <person name="Daum C."/>
            <person name="Floudas D."/>
            <person name="Sun H."/>
            <person name="Yadav J.S."/>
            <person name="Pangilinan J."/>
            <person name="Larsson K.H."/>
            <person name="Matsuura K."/>
            <person name="Barry K."/>
            <person name="Labutti K."/>
            <person name="Kuo R."/>
            <person name="Ohm R.A."/>
            <person name="Bhattacharya S.S."/>
            <person name="Shirouzu T."/>
            <person name="Yoshinaga Y."/>
            <person name="Martin F.M."/>
            <person name="Grigoriev I.V."/>
            <person name="Hibbett D.S."/>
        </authorList>
    </citation>
    <scope>NUCLEOTIDE SEQUENCE [LARGE SCALE GENOMIC DNA]</scope>
    <source>
        <strain evidence="2 3">93-53</strain>
    </source>
</reference>
<sequence length="630" mass="69593">MSATDANPVLPLLPSSLYVTLSTLLQKGSFHWSLWITDAAGRATRHHWAERKGRREANEPVEEYTTRVVPVVFTFTGTNSMILALIKIAGYNPPDNAFDFVGHFKTVFPDTYTDIRSNRRNGTSCRTWAMKALTLLQEKGIVIRPGPVAQVEQARGSDGEILRETMNAPHWVASPTATSDAYSTWETPDGAVLARQHPLAIVVQDGHSVLHKFVTSRRPQQNTALIAYYVVAKSLYFAFAPKQGLLKVGEKQLRRVHEPPLKVHRQASTDCQLLPTWLRDALELFLPVRGIRWDFGRGVYVPPSTRSSARGTFNLIQTALSFLKQFLIFDLCDALLKLVPSADTLEGGTIFLQHLPPAQRYAISTARQLLGGNDLLSLFAVGLCGSEPAAWPPLYDSHCGRRRSRTSGEDAGTSCCVTPSSSLVDVPKDLHHVTIPPFPLPVAFPPQPMTNVLAEWLAKQGVYQAYIAENVKNARVTFFNGGVEKLYHNEQHMIPSPKIATYDKDPKMSVIRKGNKKFVMCNFAPPDMVGNTGVSEAAVEAITATDKAVGTVYKAYDLPRRVCRTRHTAHTMNPLPFIMAGDPKKFHFTVDKKDGEETEGALCDVAGTVLDIMGLPKPEGEDERSLVARA</sequence>
<dbReference type="Pfam" id="PF01676">
    <property type="entry name" value="Metalloenzyme"/>
    <property type="match status" value="1"/>
</dbReference>
<evidence type="ECO:0000259" key="1">
    <source>
        <dbReference type="Pfam" id="PF01676"/>
    </source>
</evidence>
<dbReference type="GO" id="GO:0006007">
    <property type="term" value="P:glucose catabolic process"/>
    <property type="evidence" value="ECO:0007669"/>
    <property type="project" value="InterPro"/>
</dbReference>
<dbReference type="GO" id="GO:0004619">
    <property type="term" value="F:phosphoglycerate mutase activity"/>
    <property type="evidence" value="ECO:0007669"/>
    <property type="project" value="InterPro"/>
</dbReference>
<dbReference type="STRING" id="1314785.A0A165FCA4"/>
<dbReference type="InterPro" id="IPR006124">
    <property type="entry name" value="Metalloenzyme"/>
</dbReference>
<dbReference type="EMBL" id="KV427614">
    <property type="protein sequence ID" value="KZT08753.1"/>
    <property type="molecule type" value="Genomic_DNA"/>
</dbReference>
<dbReference type="Gene3D" id="3.40.720.10">
    <property type="entry name" value="Alkaline Phosphatase, subunit A"/>
    <property type="match status" value="2"/>
</dbReference>
<name>A0A165FCA4_9APHY</name>
<accession>A0A165FCA4</accession>
<dbReference type="InterPro" id="IPR017850">
    <property type="entry name" value="Alkaline_phosphatase_core_sf"/>
</dbReference>
<proteinExistence type="predicted"/>
<dbReference type="AlphaFoldDB" id="A0A165FCA4"/>
<protein>
    <recommendedName>
        <fullName evidence="1">Metalloenzyme domain-containing protein</fullName>
    </recommendedName>
</protein>
<feature type="domain" description="Metalloenzyme" evidence="1">
    <location>
        <begin position="391"/>
        <end position="616"/>
    </location>
</feature>
<dbReference type="PANTHER" id="PTHR31637:SF0">
    <property type="entry name" value="2,3-BISPHOSPHOGLYCERATE-INDEPENDENT PHOSPHOGLYCERATE MUTASE"/>
    <property type="match status" value="1"/>
</dbReference>
<dbReference type="InParanoid" id="A0A165FCA4"/>
<dbReference type="PANTHER" id="PTHR31637">
    <property type="entry name" value="2,3-BISPHOSPHOGLYCERATE-INDEPENDENT PHOSPHOGLYCERATE MUTASE"/>
    <property type="match status" value="1"/>
</dbReference>
<dbReference type="Proteomes" id="UP000076871">
    <property type="component" value="Unassembled WGS sequence"/>
</dbReference>
<evidence type="ECO:0000313" key="2">
    <source>
        <dbReference type="EMBL" id="KZT08753.1"/>
    </source>
</evidence>
<dbReference type="OrthoDB" id="1077582at2759"/>
<dbReference type="GeneID" id="63829333"/>
<dbReference type="InterPro" id="IPR005995">
    <property type="entry name" value="Pgm_bpd_ind"/>
</dbReference>
<dbReference type="GO" id="GO:0030145">
    <property type="term" value="F:manganese ion binding"/>
    <property type="evidence" value="ECO:0007669"/>
    <property type="project" value="TreeGrafter"/>
</dbReference>
<dbReference type="RefSeq" id="XP_040766493.1">
    <property type="nucleotide sequence ID" value="XM_040912305.1"/>
</dbReference>
<dbReference type="SUPFAM" id="SSF53649">
    <property type="entry name" value="Alkaline phosphatase-like"/>
    <property type="match status" value="1"/>
</dbReference>
<gene>
    <name evidence="2" type="ORF">LAESUDRAFT_757467</name>
</gene>
<evidence type="ECO:0000313" key="3">
    <source>
        <dbReference type="Proteomes" id="UP000076871"/>
    </source>
</evidence>